<evidence type="ECO:0000256" key="3">
    <source>
        <dbReference type="ARBA" id="ARBA00022833"/>
    </source>
</evidence>
<feature type="binding site" evidence="5">
    <location>
        <position position="335"/>
    </location>
    <ligand>
        <name>Zn(2+)</name>
        <dbReference type="ChEBI" id="CHEBI:29105"/>
        <note>catalytic</note>
    </ligand>
</feature>
<dbReference type="AlphaFoldDB" id="L7LTR3"/>
<feature type="region of interest" description="Disordered" evidence="6">
    <location>
        <begin position="531"/>
        <end position="554"/>
    </location>
</feature>
<dbReference type="CDD" id="cd04272">
    <property type="entry name" value="ZnMc_salivary_gland_MPs"/>
    <property type="match status" value="1"/>
</dbReference>
<dbReference type="Gene3D" id="3.40.1620.60">
    <property type="match status" value="1"/>
</dbReference>
<feature type="binding site" evidence="5">
    <location>
        <position position="329"/>
    </location>
    <ligand>
        <name>Zn(2+)</name>
        <dbReference type="ChEBI" id="CHEBI:29105"/>
        <note>catalytic</note>
    </ligand>
</feature>
<keyword evidence="1 9" id="KW-0645">Protease</keyword>
<dbReference type="PANTHER" id="PTHR11905">
    <property type="entry name" value="ADAM A DISINTEGRIN AND METALLOPROTEASE DOMAIN"/>
    <property type="match status" value="1"/>
</dbReference>
<feature type="chain" id="PRO_5003980936" evidence="7">
    <location>
        <begin position="21"/>
        <end position="554"/>
    </location>
</feature>
<evidence type="ECO:0000256" key="4">
    <source>
        <dbReference type="ARBA" id="ARBA00023049"/>
    </source>
</evidence>
<dbReference type="GO" id="GO:0006509">
    <property type="term" value="P:membrane protein ectodomain proteolysis"/>
    <property type="evidence" value="ECO:0007669"/>
    <property type="project" value="TreeGrafter"/>
</dbReference>
<keyword evidence="7" id="KW-0732">Signal</keyword>
<keyword evidence="3 5" id="KW-0862">Zinc</keyword>
<name>L7LTR3_RHIPC</name>
<keyword evidence="5" id="KW-0479">Metal-binding</keyword>
<dbReference type="SUPFAM" id="SSF55486">
    <property type="entry name" value="Metalloproteases ('zincins'), catalytic domain"/>
    <property type="match status" value="1"/>
</dbReference>
<evidence type="ECO:0000256" key="7">
    <source>
        <dbReference type="SAM" id="SignalP"/>
    </source>
</evidence>
<evidence type="ECO:0000259" key="8">
    <source>
        <dbReference type="PROSITE" id="PS50215"/>
    </source>
</evidence>
<comment type="caution">
    <text evidence="5">Lacks conserved residue(s) required for the propagation of feature annotation.</text>
</comment>
<feature type="domain" description="Peptidase M12B" evidence="8">
    <location>
        <begin position="175"/>
        <end position="395"/>
    </location>
</feature>
<evidence type="ECO:0000256" key="5">
    <source>
        <dbReference type="PROSITE-ProRule" id="PRU00276"/>
    </source>
</evidence>
<feature type="compositionally biased region" description="Polar residues" evidence="6">
    <location>
        <begin position="544"/>
        <end position="554"/>
    </location>
</feature>
<dbReference type="InterPro" id="IPR024079">
    <property type="entry name" value="MetalloPept_cat_dom_sf"/>
</dbReference>
<dbReference type="PANTHER" id="PTHR11905:SF159">
    <property type="entry name" value="ADAM METALLOPROTEASE"/>
    <property type="match status" value="1"/>
</dbReference>
<dbReference type="EMBL" id="GACK01010756">
    <property type="protein sequence ID" value="JAA54278.1"/>
    <property type="molecule type" value="mRNA"/>
</dbReference>
<feature type="binding site" evidence="5">
    <location>
        <position position="325"/>
    </location>
    <ligand>
        <name>Zn(2+)</name>
        <dbReference type="ChEBI" id="CHEBI:29105"/>
        <note>catalytic</note>
    </ligand>
</feature>
<evidence type="ECO:0000313" key="9">
    <source>
        <dbReference type="EMBL" id="JAA54278.1"/>
    </source>
</evidence>
<keyword evidence="2" id="KW-0378">Hydrolase</keyword>
<reference evidence="9" key="1">
    <citation type="submission" date="2012-11" db="EMBL/GenBank/DDBJ databases">
        <authorList>
            <person name="Lucero-Rivera Y.E."/>
            <person name="Tovar-Ramirez D."/>
        </authorList>
    </citation>
    <scope>NUCLEOTIDE SEQUENCE</scope>
    <source>
        <tissue evidence="9">Salivary gland</tissue>
    </source>
</reference>
<dbReference type="GO" id="GO:0004222">
    <property type="term" value="F:metalloendopeptidase activity"/>
    <property type="evidence" value="ECO:0007669"/>
    <property type="project" value="InterPro"/>
</dbReference>
<sequence>MQNMIYLFGVILLWILAAIGLEDTNVVYPRLLEERSSDGAVVIRVHDQLTLNLRKASVAAPELRVLTQEDGKSVTHMYNGEDIERDLYEDEDKIATVTVTKEEHGVYMNGLVGPKHRIEPVPLTQRSDDGSVPHKIYEIEQQEMLDRTVRHTDQDEKPAISARWVRQPATVPDVVHIELFFVADRPHHKHFSSNEALLRYLCVMANSVSLRFRAAKDPRISLIVTGVEMPVTEPYADLYPNNPNYMYDDGTLRKFRDYAYKKTAQFGYPDVVYLISGRDVYAVINGQANVNGLGIGFVSSVCTTSFVALGEDKPGLYTGMHTLTHELAHVLGSEHDGEAPKSAGHPGSLGCSWDAGNIMSYIDKGPSHHQFSACSLRQMQYVLRKAGPKCWQVRSRGYAVHGTYPGMLVSQLEYCKEVIQDNTATVESYSVVETTCKVRCVFYKLQKVSRVGRYYNERRHFYQEINALDYTYCAASKVCIQGMCVLKPTEPSTTTTKKYRPSMVKPSSNPITIRTTTTSPQCPCDCSTASPPWLKAPYPRGSPYKNQVSWKQNG</sequence>
<proteinExistence type="evidence at transcript level"/>
<dbReference type="InterPro" id="IPR034030">
    <property type="entry name" value="ZnMc_salivary_gland_MPs"/>
</dbReference>
<dbReference type="GO" id="GO:0046872">
    <property type="term" value="F:metal ion binding"/>
    <property type="evidence" value="ECO:0007669"/>
    <property type="project" value="UniProtKB-KW"/>
</dbReference>
<accession>L7LTR3</accession>
<protein>
    <submittedName>
        <fullName evidence="9">Putative tick salivary metalloprotease</fullName>
    </submittedName>
</protein>
<evidence type="ECO:0000256" key="2">
    <source>
        <dbReference type="ARBA" id="ARBA00022801"/>
    </source>
</evidence>
<evidence type="ECO:0000256" key="1">
    <source>
        <dbReference type="ARBA" id="ARBA00022670"/>
    </source>
</evidence>
<dbReference type="Pfam" id="PF01421">
    <property type="entry name" value="Reprolysin"/>
    <property type="match status" value="1"/>
</dbReference>
<keyword evidence="4 9" id="KW-0482">Metalloprotease</keyword>
<organism evidence="9">
    <name type="scientific">Rhipicephalus pulchellus</name>
    <name type="common">Yellow backed tick</name>
    <name type="synonym">Dermacentor pulchellus</name>
    <dbReference type="NCBI Taxonomy" id="72859"/>
    <lineage>
        <taxon>Eukaryota</taxon>
        <taxon>Metazoa</taxon>
        <taxon>Ecdysozoa</taxon>
        <taxon>Arthropoda</taxon>
        <taxon>Chelicerata</taxon>
        <taxon>Arachnida</taxon>
        <taxon>Acari</taxon>
        <taxon>Parasitiformes</taxon>
        <taxon>Ixodida</taxon>
        <taxon>Ixodoidea</taxon>
        <taxon>Ixodidae</taxon>
        <taxon>Rhipicephalinae</taxon>
        <taxon>Rhipicephalus</taxon>
        <taxon>Rhipicephalus</taxon>
    </lineage>
</organism>
<feature type="active site" evidence="5">
    <location>
        <position position="326"/>
    </location>
</feature>
<feature type="signal peptide" evidence="7">
    <location>
        <begin position="1"/>
        <end position="20"/>
    </location>
</feature>
<dbReference type="PROSITE" id="PS50215">
    <property type="entry name" value="ADAM_MEPRO"/>
    <property type="match status" value="1"/>
</dbReference>
<dbReference type="Gene3D" id="3.40.390.10">
    <property type="entry name" value="Collagenase (Catalytic Domain)"/>
    <property type="match status" value="1"/>
</dbReference>
<dbReference type="InterPro" id="IPR001590">
    <property type="entry name" value="Peptidase_M12B"/>
</dbReference>
<evidence type="ECO:0000256" key="6">
    <source>
        <dbReference type="SAM" id="MobiDB-lite"/>
    </source>
</evidence>
<reference evidence="9" key="2">
    <citation type="journal article" date="2015" name="J. Proteomics">
        <title>Sexual differences in the sialomes of the zebra tick, Rhipicephalus pulchellus.</title>
        <authorList>
            <person name="Tan A.W."/>
            <person name="Francischetti I.M."/>
            <person name="Slovak M."/>
            <person name="Kini R.M."/>
            <person name="Ribeiro J.M."/>
        </authorList>
    </citation>
    <scope>NUCLEOTIDE SEQUENCE</scope>
    <source>
        <tissue evidence="9">Salivary gland</tissue>
    </source>
</reference>